<gene>
    <name evidence="2" type="ORF">F2Q68_00040137</name>
</gene>
<feature type="coiled-coil region" evidence="1">
    <location>
        <begin position="190"/>
        <end position="224"/>
    </location>
</feature>
<organism evidence="2 3">
    <name type="scientific">Brassica cretica</name>
    <name type="common">Mustard</name>
    <dbReference type="NCBI Taxonomy" id="69181"/>
    <lineage>
        <taxon>Eukaryota</taxon>
        <taxon>Viridiplantae</taxon>
        <taxon>Streptophyta</taxon>
        <taxon>Embryophyta</taxon>
        <taxon>Tracheophyta</taxon>
        <taxon>Spermatophyta</taxon>
        <taxon>Magnoliopsida</taxon>
        <taxon>eudicotyledons</taxon>
        <taxon>Gunneridae</taxon>
        <taxon>Pentapetalae</taxon>
        <taxon>rosids</taxon>
        <taxon>malvids</taxon>
        <taxon>Brassicales</taxon>
        <taxon>Brassicaceae</taxon>
        <taxon>Brassiceae</taxon>
        <taxon>Brassica</taxon>
    </lineage>
</organism>
<dbReference type="AlphaFoldDB" id="A0A8S9MCY3"/>
<proteinExistence type="predicted"/>
<evidence type="ECO:0000256" key="1">
    <source>
        <dbReference type="SAM" id="Coils"/>
    </source>
</evidence>
<evidence type="ECO:0000313" key="2">
    <source>
        <dbReference type="EMBL" id="KAF2617900.1"/>
    </source>
</evidence>
<protein>
    <submittedName>
        <fullName evidence="2">Uncharacterized protein</fullName>
    </submittedName>
</protein>
<name>A0A8S9MCY3_BRACR</name>
<reference evidence="2" key="1">
    <citation type="submission" date="2019-12" db="EMBL/GenBank/DDBJ databases">
        <title>Genome sequencing and annotation of Brassica cretica.</title>
        <authorList>
            <person name="Studholme D.J."/>
            <person name="Sarris P.F."/>
        </authorList>
    </citation>
    <scope>NUCLEOTIDE SEQUENCE</scope>
    <source>
        <strain evidence="2">PFS-001/15</strain>
        <tissue evidence="2">Leaf</tissue>
    </source>
</reference>
<keyword evidence="1" id="KW-0175">Coiled coil</keyword>
<evidence type="ECO:0000313" key="3">
    <source>
        <dbReference type="Proteomes" id="UP000712281"/>
    </source>
</evidence>
<dbReference type="EMBL" id="QGKW02000007">
    <property type="protein sequence ID" value="KAF2617900.1"/>
    <property type="molecule type" value="Genomic_DNA"/>
</dbReference>
<accession>A0A8S9MCY3</accession>
<dbReference type="Proteomes" id="UP000712281">
    <property type="component" value="Unassembled WGS sequence"/>
</dbReference>
<comment type="caution">
    <text evidence="2">The sequence shown here is derived from an EMBL/GenBank/DDBJ whole genome shotgun (WGS) entry which is preliminary data.</text>
</comment>
<sequence length="321" mass="35422">MSAQLGELLAHSAGSAGSQLNSAGLSVRVSGSWAGSGLWSGHMVDPRWLRADVSGNLQDPTGAIWTVDCNRWPRSVPKGCLEGMCSFAHALWDPPMRTEDPSRKGRIRDLSLKGTIRFMKSRASGSTPRVSPTSSNDPATVLANLNTMVFPLTPVILPEGDSLASIQLIQGDLLQAMSQLFHLGERMDEHASLKADLAELTFQLHEEKNNVLAKEKEIKALKLKVRNQDEAGAMTVNGAIVVARWELMKEWLNHHTDSWDLEGALKKYKMVKTSEAEFQGLPLLPSRESHRSPARLRPRRLRRPSLTILLPPDPYLKSSTP</sequence>